<dbReference type="Proteomes" id="UP000002526">
    <property type="component" value="Chromosome"/>
</dbReference>
<feature type="transmembrane region" description="Helical" evidence="3">
    <location>
        <begin position="188"/>
        <end position="209"/>
    </location>
</feature>
<dbReference type="AlphaFoldDB" id="Q89FW4"/>
<keyword evidence="3" id="KW-0472">Membrane</keyword>
<dbReference type="PANTHER" id="PTHR43317:SF1">
    <property type="entry name" value="THERMOSPERMINE SYNTHASE ACAULIS5"/>
    <property type="match status" value="1"/>
</dbReference>
<keyword evidence="1" id="KW-0620">Polyamine biosynthesis</keyword>
<dbReference type="EMBL" id="BA000040">
    <property type="protein sequence ID" value="BAC51850.1"/>
    <property type="molecule type" value="Genomic_DNA"/>
</dbReference>
<feature type="transmembrane region" description="Helical" evidence="3">
    <location>
        <begin position="344"/>
        <end position="362"/>
    </location>
</feature>
<keyword evidence="3" id="KW-1133">Transmembrane helix</keyword>
<feature type="transmembrane region" description="Helical" evidence="3">
    <location>
        <begin position="399"/>
        <end position="416"/>
    </location>
</feature>
<dbReference type="SUPFAM" id="SSF103473">
    <property type="entry name" value="MFS general substrate transporter"/>
    <property type="match status" value="1"/>
</dbReference>
<feature type="transmembrane region" description="Helical" evidence="3">
    <location>
        <begin position="453"/>
        <end position="474"/>
    </location>
</feature>
<organism evidence="4 5">
    <name type="scientific">Bradyrhizobium diazoefficiens (strain JCM 10833 / BCRC 13528 / IAM 13628 / NBRC 14792 / USDA 110)</name>
    <dbReference type="NCBI Taxonomy" id="224911"/>
    <lineage>
        <taxon>Bacteria</taxon>
        <taxon>Pseudomonadati</taxon>
        <taxon>Pseudomonadota</taxon>
        <taxon>Alphaproteobacteria</taxon>
        <taxon>Hyphomicrobiales</taxon>
        <taxon>Nitrobacteraceae</taxon>
        <taxon>Bradyrhizobium</taxon>
    </lineage>
</organism>
<dbReference type="InParanoid" id="Q89FW4"/>
<dbReference type="STRING" id="224911.AAV28_30500"/>
<dbReference type="CDD" id="cd02440">
    <property type="entry name" value="AdoMet_MTases"/>
    <property type="match status" value="1"/>
</dbReference>
<feature type="transmembrane region" description="Helical" evidence="3">
    <location>
        <begin position="368"/>
        <end position="387"/>
    </location>
</feature>
<dbReference type="PANTHER" id="PTHR43317">
    <property type="entry name" value="THERMOSPERMINE SYNTHASE ACAULIS5"/>
    <property type="match status" value="1"/>
</dbReference>
<feature type="transmembrane region" description="Helical" evidence="3">
    <location>
        <begin position="510"/>
        <end position="528"/>
    </location>
</feature>
<evidence type="ECO:0000256" key="2">
    <source>
        <dbReference type="SAM" id="MobiDB-lite"/>
    </source>
</evidence>
<dbReference type="KEGG" id="bja:bll6585"/>
<dbReference type="PATRIC" id="fig|224911.5.peg.6741"/>
<evidence type="ECO:0000256" key="3">
    <source>
        <dbReference type="SAM" id="Phobius"/>
    </source>
</evidence>
<feature type="transmembrane region" description="Helical" evidence="3">
    <location>
        <begin position="540"/>
        <end position="558"/>
    </location>
</feature>
<evidence type="ECO:0000313" key="5">
    <source>
        <dbReference type="Proteomes" id="UP000002526"/>
    </source>
</evidence>
<feature type="transmembrane region" description="Helical" evidence="3">
    <location>
        <begin position="263"/>
        <end position="284"/>
    </location>
</feature>
<dbReference type="HOGENOM" id="CLU_021206_0_0_5"/>
<dbReference type="NCBIfam" id="NF037959">
    <property type="entry name" value="MFS_SpdSyn"/>
    <property type="match status" value="1"/>
</dbReference>
<dbReference type="GO" id="GO:0006596">
    <property type="term" value="P:polyamine biosynthetic process"/>
    <property type="evidence" value="ECO:0007669"/>
    <property type="project" value="UniProtKB-KW"/>
</dbReference>
<feature type="transmembrane region" description="Helical" evidence="3">
    <location>
        <begin position="122"/>
        <end position="145"/>
    </location>
</feature>
<dbReference type="EnsemblBacteria" id="BAC51850">
    <property type="protein sequence ID" value="BAC51850"/>
    <property type="gene ID" value="BAC51850"/>
</dbReference>
<gene>
    <name evidence="4" type="ordered locus">bll6585</name>
</gene>
<protein>
    <submittedName>
        <fullName evidence="4">Bll6585 protein</fullName>
    </submittedName>
</protein>
<feature type="transmembrane region" description="Helical" evidence="3">
    <location>
        <begin position="296"/>
        <end position="316"/>
    </location>
</feature>
<keyword evidence="5" id="KW-1185">Reference proteome</keyword>
<dbReference type="SUPFAM" id="SSF53335">
    <property type="entry name" value="S-adenosyl-L-methionine-dependent methyltransferases"/>
    <property type="match status" value="1"/>
</dbReference>
<feature type="region of interest" description="Disordered" evidence="2">
    <location>
        <begin position="1"/>
        <end position="28"/>
    </location>
</feature>
<feature type="transmembrane region" description="Helical" evidence="3">
    <location>
        <begin position="157"/>
        <end position="176"/>
    </location>
</feature>
<evidence type="ECO:0000256" key="1">
    <source>
        <dbReference type="ARBA" id="ARBA00023115"/>
    </source>
</evidence>
<name>Q89FW4_BRADU</name>
<proteinExistence type="predicted"/>
<dbReference type="InterPro" id="IPR029063">
    <property type="entry name" value="SAM-dependent_MTases_sf"/>
</dbReference>
<accession>Q89FW4</accession>
<feature type="transmembrane region" description="Helical" evidence="3">
    <location>
        <begin position="422"/>
        <end position="441"/>
    </location>
</feature>
<feature type="transmembrane region" description="Helical" evidence="3">
    <location>
        <begin position="480"/>
        <end position="498"/>
    </location>
</feature>
<dbReference type="InterPro" id="IPR036259">
    <property type="entry name" value="MFS_trans_sf"/>
</dbReference>
<dbReference type="Gene3D" id="3.40.50.150">
    <property type="entry name" value="Vaccinia Virus protein VP39"/>
    <property type="match status" value="1"/>
</dbReference>
<sequence length="861" mass="93317">MFHSHSGAMRRDRVARPGASNPESRDSPVRNCAPVVWSFGPSRNDISISSIPRCNITSPFIARSGALCSIAPRPAPAGGTVRRVFSREPVPTSPENAFAGAFMDSIVQPAATEQPSSSRNRLLLAVYTAAIFVSALLLFSVQPLFTKMVLPRLGGSPAVWSVAMVFFQSLLLAGYAYAHLLMQVRNRIVPVVVHLVLLALAFATLPLGIATAYGEPPASGYAVWLLGLFVVSIGLPFFALAANNPLLQAWFVRTGHPAGHDPYFLYASSNIGSFLALLSYPFLLEPMFTLHTQNRFWTGGYGLLILLIAACGVLLLRSPKLAVVDARTEEINAPAPGLVTRLRWIFLAAVPSGLLIAVTAHISTDVAAAPLLWVLPLSLYLLTWVVVFQSRPLLPHKWMLMLQPVAIAGVVFLLAFGGEQNLLLTLGGHQLCFFVIAMACHGELARTRPAAKYLTGFYVALSFGGMVGGLFAGLVAPFTFSWIAEYPILIALAALCRPSANERVARIVKWYWLALAALAVALVAPSYTTGSLSTWFEDHRVWIAGSVGVLAALLALALNAGRWKIFATVALALALIRVYPADEGRVTTVRSFFGVHKIVETPGGYFHVLMHGTTIHGAERFRNNDGTPVTGRPEAITYYHKDGGIGQAITALRERKGAPLKVAAIGVGSGTLACAAEPGESWKFFEIDQSMVDAARDPKNFRYISSCLPDLKPVIGDARLTFAKEPDGAYDLIIVDAYSSDAIPIHLATEEAMKIYKDKLAPHGAVVMHVSNRHLDLETVVVGIADANDLKSWVFNEDSGRDADYIFSTDVVISAREEADVGKIASSKVWEQTEADDRVRVWTDDYSNILGALYRRLRDGE</sequence>
<keyword evidence="3" id="KW-0812">Transmembrane</keyword>
<reference evidence="5" key="1">
    <citation type="journal article" date="2002" name="DNA Res.">
        <title>Complete genomic sequence of nitrogen-fixing symbiotic bacterium Bradyrhizobium japonicum USDA110.</title>
        <authorList>
            <person name="Kaneko T."/>
            <person name="Nakamura Y."/>
            <person name="Sato S."/>
            <person name="Minamisawa K."/>
            <person name="Uchiumi T."/>
            <person name="Sasamoto S."/>
            <person name="Watanabe A."/>
            <person name="Idesawa K."/>
            <person name="Iriguchi M."/>
            <person name="Kawashima K."/>
            <person name="Kohara M."/>
            <person name="Matsumoto M."/>
            <person name="Shimpo S."/>
            <person name="Tsuruoka H."/>
            <person name="Wada T."/>
            <person name="Yamada M."/>
            <person name="Tabata S."/>
        </authorList>
    </citation>
    <scope>NUCLEOTIDE SEQUENCE [LARGE SCALE GENOMIC DNA]</scope>
    <source>
        <strain evidence="5">JCM 10833 / BCRC 13528 / IAM 13628 / NBRC 14792 / USDA 110</strain>
    </source>
</reference>
<dbReference type="OrthoDB" id="9761985at2"/>
<dbReference type="eggNOG" id="COG0421">
    <property type="taxonomic scope" value="Bacteria"/>
</dbReference>
<evidence type="ECO:0000313" key="4">
    <source>
        <dbReference type="EMBL" id="BAC51850.1"/>
    </source>
</evidence>
<feature type="transmembrane region" description="Helical" evidence="3">
    <location>
        <begin position="221"/>
        <end position="242"/>
    </location>
</feature>